<evidence type="ECO:0000313" key="9">
    <source>
        <dbReference type="EMBL" id="SHM53537.1"/>
    </source>
</evidence>
<reference evidence="10" key="1">
    <citation type="submission" date="2016-11" db="EMBL/GenBank/DDBJ databases">
        <authorList>
            <person name="Varghese N."/>
            <person name="Submissions S."/>
        </authorList>
    </citation>
    <scope>NUCLEOTIDE SEQUENCE [LARGE SCALE GENOMIC DNA]</scope>
    <source>
        <strain evidence="10">DSM 1811</strain>
    </source>
</reference>
<dbReference type="OrthoDB" id="9768177at2"/>
<dbReference type="Pfam" id="PF13715">
    <property type="entry name" value="CarbopepD_reg_2"/>
    <property type="match status" value="1"/>
</dbReference>
<dbReference type="InterPro" id="IPR037066">
    <property type="entry name" value="Plug_dom_sf"/>
</dbReference>
<dbReference type="Pfam" id="PF07715">
    <property type="entry name" value="Plug"/>
    <property type="match status" value="1"/>
</dbReference>
<dbReference type="NCBIfam" id="TIGR04057">
    <property type="entry name" value="SusC_RagA_signa"/>
    <property type="match status" value="1"/>
</dbReference>
<keyword evidence="3 7" id="KW-1134">Transmembrane beta strand</keyword>
<dbReference type="InterPro" id="IPR008969">
    <property type="entry name" value="CarboxyPept-like_regulatory"/>
</dbReference>
<accession>A0A1M7JM07</accession>
<comment type="subcellular location">
    <subcellularLocation>
        <location evidence="1 7">Cell outer membrane</location>
        <topology evidence="1 7">Multi-pass membrane protein</topology>
    </subcellularLocation>
</comment>
<dbReference type="Gene3D" id="2.60.40.1120">
    <property type="entry name" value="Carboxypeptidase-like, regulatory domain"/>
    <property type="match status" value="1"/>
</dbReference>
<dbReference type="SUPFAM" id="SSF49464">
    <property type="entry name" value="Carboxypeptidase regulatory domain-like"/>
    <property type="match status" value="1"/>
</dbReference>
<dbReference type="InterPro" id="IPR023996">
    <property type="entry name" value="TonB-dep_OMP_SusC/RagA"/>
</dbReference>
<dbReference type="FunFam" id="2.170.130.10:FF:000008">
    <property type="entry name" value="SusC/RagA family TonB-linked outer membrane protein"/>
    <property type="match status" value="1"/>
</dbReference>
<evidence type="ECO:0000256" key="3">
    <source>
        <dbReference type="ARBA" id="ARBA00022452"/>
    </source>
</evidence>
<dbReference type="EMBL" id="FRBY01000005">
    <property type="protein sequence ID" value="SHM53537.1"/>
    <property type="molecule type" value="Genomic_DNA"/>
</dbReference>
<protein>
    <submittedName>
        <fullName evidence="9">TonB-linked outer membrane protein, SusC/RagA family</fullName>
    </submittedName>
</protein>
<keyword evidence="10" id="KW-1185">Reference proteome</keyword>
<evidence type="ECO:0000256" key="4">
    <source>
        <dbReference type="ARBA" id="ARBA00022692"/>
    </source>
</evidence>
<feature type="domain" description="TonB-dependent receptor plug" evidence="8">
    <location>
        <begin position="120"/>
        <end position="226"/>
    </location>
</feature>
<name>A0A1M7JM07_9FLAO</name>
<gene>
    <name evidence="9" type="ORF">SAMN05444366_3403</name>
</gene>
<dbReference type="InterPro" id="IPR039426">
    <property type="entry name" value="TonB-dep_rcpt-like"/>
</dbReference>
<evidence type="ECO:0000313" key="10">
    <source>
        <dbReference type="Proteomes" id="UP000184121"/>
    </source>
</evidence>
<keyword evidence="2 7" id="KW-0813">Transport</keyword>
<dbReference type="SUPFAM" id="SSF56935">
    <property type="entry name" value="Porins"/>
    <property type="match status" value="1"/>
</dbReference>
<evidence type="ECO:0000256" key="2">
    <source>
        <dbReference type="ARBA" id="ARBA00022448"/>
    </source>
</evidence>
<proteinExistence type="inferred from homology"/>
<dbReference type="InterPro" id="IPR036942">
    <property type="entry name" value="Beta-barrel_TonB_sf"/>
</dbReference>
<organism evidence="9 10">
    <name type="scientific">Flavobacterium saccharophilum</name>
    <dbReference type="NCBI Taxonomy" id="29534"/>
    <lineage>
        <taxon>Bacteria</taxon>
        <taxon>Pseudomonadati</taxon>
        <taxon>Bacteroidota</taxon>
        <taxon>Flavobacteriia</taxon>
        <taxon>Flavobacteriales</taxon>
        <taxon>Flavobacteriaceae</taxon>
        <taxon>Flavobacterium</taxon>
    </lineage>
</organism>
<dbReference type="InterPro" id="IPR023997">
    <property type="entry name" value="TonB-dep_OMP_SusC/RagA_CS"/>
</dbReference>
<evidence type="ECO:0000256" key="5">
    <source>
        <dbReference type="ARBA" id="ARBA00023136"/>
    </source>
</evidence>
<keyword evidence="6 7" id="KW-0998">Cell outer membrane</keyword>
<dbReference type="NCBIfam" id="TIGR04056">
    <property type="entry name" value="OMP_RagA_SusC"/>
    <property type="match status" value="1"/>
</dbReference>
<dbReference type="InterPro" id="IPR012910">
    <property type="entry name" value="Plug_dom"/>
</dbReference>
<dbReference type="STRING" id="29534.SAMN05444366_3403"/>
<keyword evidence="4 7" id="KW-0812">Transmembrane</keyword>
<evidence type="ECO:0000256" key="1">
    <source>
        <dbReference type="ARBA" id="ARBA00004571"/>
    </source>
</evidence>
<sequence>MKKDYLFWKETFPVMFILFFLCSLGVSAQSKLTGKVIDETGLPVPGATIKVEGSPINTATDLDGSYNIDAKENQTLIVSFIGYKTIKKIVGPSKELNITIQPDTQLLNEVVVVGYGTQKKIEVTGAVSTIKSDVIDKSPVADVGAALQGQVAGVNVQAASGRPGEASNIQIRGVGSLSGSTEPLYVVDGIPYQSNPNISPDQIESLDILKDGAAASVYGTRASNGVILITTKRGKRGKISIDFNTYAGIQNITSGTPLMNTQQQLFADYTARAMLSSNLPTYFIRTPDLLNYDSDYVGDVQNNNALIRNYGLGISGGAENLSLNFNTNYYDQDGILINSGFSRLSNRLNAQFTKGKFKAFASLGINREKTTQEPWALYEYAIQQKPWQVPLSGVKQEGSNVSYPVDNEILFGFLQKELQNVDERKVNSNNISLNLEYEIFKGLKYKVNLGTNSYDYKRTFFRPQVLVYNLTGEFSATASREEALLNEDYISSQRNTIENIVDYKRSFGNHNLNATLVSSFEEFNSKQIGVGVIGLLSNETPVLGAGKSATKNTSYDYNNTLSGLMGRIQYNYANRYLISASIRKDGSSNFGPDNRYGYFPGVSAGWNISEENFFKNSSIKNVVDNWKFRASYAQLGNQSIPPYTYSGQIESGANYLFGSAENLASGAIQRRYANPDVKWETSISSNIGMDVAMFKNKLSFTLDLYKNDKNDMLLPQQTPASSGTYVPSAVDIYSPIIVNAGNMTNKGIEVSLNYKNKLSNSLTYSISGNFSKNVNEITNLDGIERGYGNGRPTNSLGNTVEYTTFFAVGHEAGAFFLLQNAGVIKSQDVLDEYKKIQPSAKLGDIRYIDQDGDGVINDNDRVYAGSGQADFNAGLNLDLAYKGFDFSVQTYFSYGAKIYNGSRYFAYAVGRHIDEYSMWSPENPTSDIPSFRESATHSNVRASSDFFLEDGTYFRIRNLTFGYSLPESLMQKNGIGQIRLYLTGMNPFTFTKYTGYDPEVGGNGISTRGVDSGNYPVSRRFVLGLQVKF</sequence>
<dbReference type="Gene3D" id="2.40.170.20">
    <property type="entry name" value="TonB-dependent receptor, beta-barrel domain"/>
    <property type="match status" value="1"/>
</dbReference>
<dbReference type="GO" id="GO:0009279">
    <property type="term" value="C:cell outer membrane"/>
    <property type="evidence" value="ECO:0007669"/>
    <property type="project" value="UniProtKB-SubCell"/>
</dbReference>
<dbReference type="PROSITE" id="PS52016">
    <property type="entry name" value="TONB_DEPENDENT_REC_3"/>
    <property type="match status" value="1"/>
</dbReference>
<dbReference type="Gene3D" id="2.170.130.10">
    <property type="entry name" value="TonB-dependent receptor, plug domain"/>
    <property type="match status" value="1"/>
</dbReference>
<evidence type="ECO:0000256" key="6">
    <source>
        <dbReference type="ARBA" id="ARBA00023237"/>
    </source>
</evidence>
<keyword evidence="5 7" id="KW-0472">Membrane</keyword>
<dbReference type="AlphaFoldDB" id="A0A1M7JM07"/>
<dbReference type="Proteomes" id="UP000184121">
    <property type="component" value="Unassembled WGS sequence"/>
</dbReference>
<evidence type="ECO:0000259" key="8">
    <source>
        <dbReference type="Pfam" id="PF07715"/>
    </source>
</evidence>
<dbReference type="RefSeq" id="WP_072974320.1">
    <property type="nucleotide sequence ID" value="NZ_FRBY01000005.1"/>
</dbReference>
<evidence type="ECO:0000256" key="7">
    <source>
        <dbReference type="PROSITE-ProRule" id="PRU01360"/>
    </source>
</evidence>
<comment type="similarity">
    <text evidence="7">Belongs to the TonB-dependent receptor family.</text>
</comment>